<dbReference type="GO" id="GO:0007399">
    <property type="term" value="P:nervous system development"/>
    <property type="evidence" value="ECO:0007669"/>
    <property type="project" value="UniProtKB-ARBA"/>
</dbReference>
<dbReference type="InterPro" id="IPR011022">
    <property type="entry name" value="Arrestin_C-like"/>
</dbReference>
<dbReference type="Pfam" id="PF00339">
    <property type="entry name" value="Arrestin_N"/>
    <property type="match status" value="1"/>
</dbReference>
<feature type="domain" description="Arrestin C-terminal-like" evidence="3">
    <location>
        <begin position="164"/>
        <end position="291"/>
    </location>
</feature>
<dbReference type="InterPro" id="IPR014752">
    <property type="entry name" value="Arrestin-like_C"/>
</dbReference>
<sequence>MPTIKSFSVGLSPDSNSLTNGVVMGQITLELSKECKIVSLYIKLKGKAEVKWSEKHGKRTVTYHSKDKYFSVKQSFIQENQGNNVVDQGLHVYPFSFQIPADLPSSFRGRFGWITYMLQANLSRSMRIDDKATAVLNVVYRGNPDPVLMIQQQGNIDKKMNLFNSGKVGMDVNIEKTGFHQGEGIKVVASIQNRSSREIKPKYHLYRKCSYFAKGKRKLEKEDILREVGEAVPPSAGQTVTRIITISPITPVSILNCKIIKVEYRLRVYLDVKYASDPEIKFPIVILPAPGGPEEVQLPTNPAYGFEAFPNSSMPGGTSFLQNPTTSDPFAPPPPYGSWMYPSLTDSDRKS</sequence>
<evidence type="ECO:0000313" key="4">
    <source>
        <dbReference type="Proteomes" id="UP000694891"/>
    </source>
</evidence>
<comment type="similarity">
    <text evidence="1">Belongs to the arrestin family.</text>
</comment>
<dbReference type="InterPro" id="IPR050357">
    <property type="entry name" value="Arrestin_domain-protein"/>
</dbReference>
<dbReference type="GO" id="GO:0005886">
    <property type="term" value="C:plasma membrane"/>
    <property type="evidence" value="ECO:0007669"/>
    <property type="project" value="TreeGrafter"/>
</dbReference>
<evidence type="ECO:0000256" key="1">
    <source>
        <dbReference type="ARBA" id="ARBA00005298"/>
    </source>
</evidence>
<dbReference type="GO" id="GO:0015031">
    <property type="term" value="P:protein transport"/>
    <property type="evidence" value="ECO:0007669"/>
    <property type="project" value="TreeGrafter"/>
</dbReference>
<dbReference type="SUPFAM" id="SSF81296">
    <property type="entry name" value="E set domains"/>
    <property type="match status" value="2"/>
</dbReference>
<protein>
    <submittedName>
        <fullName evidence="5">Arrestin domain-containing protein 3-like</fullName>
    </submittedName>
</protein>
<dbReference type="InterPro" id="IPR011021">
    <property type="entry name" value="Arrestin-like_N"/>
</dbReference>
<evidence type="ECO:0000259" key="3">
    <source>
        <dbReference type="SMART" id="SM01017"/>
    </source>
</evidence>
<dbReference type="SMART" id="SM01017">
    <property type="entry name" value="Arrestin_C"/>
    <property type="match status" value="1"/>
</dbReference>
<dbReference type="GO" id="GO:0005737">
    <property type="term" value="C:cytoplasm"/>
    <property type="evidence" value="ECO:0007669"/>
    <property type="project" value="TreeGrafter"/>
</dbReference>
<accession>A0A9Y4NLG7</accession>
<dbReference type="PANTHER" id="PTHR11188">
    <property type="entry name" value="ARRESTIN DOMAIN CONTAINING PROTEIN"/>
    <property type="match status" value="1"/>
</dbReference>
<evidence type="ECO:0000256" key="2">
    <source>
        <dbReference type="SAM" id="MobiDB-lite"/>
    </source>
</evidence>
<dbReference type="InterPro" id="IPR014756">
    <property type="entry name" value="Ig_E-set"/>
</dbReference>
<dbReference type="Gene3D" id="2.60.40.640">
    <property type="match status" value="2"/>
</dbReference>
<evidence type="ECO:0000313" key="5">
    <source>
        <dbReference type="RefSeq" id="XP_008299402.1"/>
    </source>
</evidence>
<dbReference type="Proteomes" id="UP000694891">
    <property type="component" value="Unplaced"/>
</dbReference>
<dbReference type="AlphaFoldDB" id="A0A9Y4NLG7"/>
<proteinExistence type="inferred from homology"/>
<dbReference type="RefSeq" id="XP_008299402.1">
    <property type="nucleotide sequence ID" value="XM_008301180.1"/>
</dbReference>
<reference evidence="5" key="1">
    <citation type="submission" date="2025-08" db="UniProtKB">
        <authorList>
            <consortium name="RefSeq"/>
        </authorList>
    </citation>
    <scope>IDENTIFICATION</scope>
</reference>
<dbReference type="GeneID" id="103371750"/>
<dbReference type="PANTHER" id="PTHR11188:SF135">
    <property type="entry name" value="ARRESTIN DOMAIN CONTAINING 3-LIKE-RELATED"/>
    <property type="match status" value="1"/>
</dbReference>
<name>A0A9Y4NLG7_9TELE</name>
<organism evidence="4 5">
    <name type="scientific">Stegastes partitus</name>
    <name type="common">bicolor damselfish</name>
    <dbReference type="NCBI Taxonomy" id="144197"/>
    <lineage>
        <taxon>Eukaryota</taxon>
        <taxon>Metazoa</taxon>
        <taxon>Chordata</taxon>
        <taxon>Craniata</taxon>
        <taxon>Vertebrata</taxon>
        <taxon>Euteleostomi</taxon>
        <taxon>Actinopterygii</taxon>
        <taxon>Neopterygii</taxon>
        <taxon>Teleostei</taxon>
        <taxon>Neoteleostei</taxon>
        <taxon>Acanthomorphata</taxon>
        <taxon>Ovalentaria</taxon>
        <taxon>Pomacentridae</taxon>
        <taxon>Stegastes</taxon>
    </lineage>
</organism>
<keyword evidence="4" id="KW-1185">Reference proteome</keyword>
<dbReference type="Pfam" id="PF02752">
    <property type="entry name" value="Arrestin_C"/>
    <property type="match status" value="1"/>
</dbReference>
<feature type="region of interest" description="Disordered" evidence="2">
    <location>
        <begin position="315"/>
        <end position="351"/>
    </location>
</feature>
<gene>
    <name evidence="5" type="primary">LOC103371750</name>
</gene>